<dbReference type="GO" id="GO:0060395">
    <property type="term" value="P:SMAD protein signal transduction"/>
    <property type="evidence" value="ECO:0007669"/>
    <property type="project" value="TreeGrafter"/>
</dbReference>
<evidence type="ECO:0000256" key="1">
    <source>
        <dbReference type="ARBA" id="ARBA00005545"/>
    </source>
</evidence>
<evidence type="ECO:0000313" key="12">
    <source>
        <dbReference type="WBParaSite" id="L893_g344.t1"/>
    </source>
</evidence>
<organism evidence="11 12">
    <name type="scientific">Steinernema glaseri</name>
    <dbReference type="NCBI Taxonomy" id="37863"/>
    <lineage>
        <taxon>Eukaryota</taxon>
        <taxon>Metazoa</taxon>
        <taxon>Ecdysozoa</taxon>
        <taxon>Nematoda</taxon>
        <taxon>Chromadorea</taxon>
        <taxon>Rhabditida</taxon>
        <taxon>Tylenchina</taxon>
        <taxon>Panagrolaimomorpha</taxon>
        <taxon>Strongyloidoidea</taxon>
        <taxon>Steinernematidae</taxon>
        <taxon>Steinernema</taxon>
    </lineage>
</organism>
<dbReference type="InterPro" id="IPR003619">
    <property type="entry name" value="MAD_homology1_Dwarfin-type"/>
</dbReference>
<dbReference type="Pfam" id="PF03166">
    <property type="entry name" value="MH2"/>
    <property type="match status" value="1"/>
</dbReference>
<protein>
    <recommendedName>
        <fullName evidence="7">Mothers against decapentaplegic homolog</fullName>
        <shortName evidence="7">MAD homolog</shortName>
        <shortName evidence="7">Mothers against DPP homolog</shortName>
    </recommendedName>
    <alternativeName>
        <fullName evidence="7">SMAD family member</fullName>
    </alternativeName>
</protein>
<dbReference type="InterPro" id="IPR017855">
    <property type="entry name" value="SMAD-like_dom_sf"/>
</dbReference>
<dbReference type="InterPro" id="IPR036578">
    <property type="entry name" value="SMAD_MH1_sf"/>
</dbReference>
<keyword evidence="5 7" id="KW-0804">Transcription</keyword>
<dbReference type="PROSITE" id="PS51076">
    <property type="entry name" value="MH2"/>
    <property type="match status" value="1"/>
</dbReference>
<comment type="similarity">
    <text evidence="1 7">Belongs to the dwarfin/SMAD family.</text>
</comment>
<dbReference type="InterPro" id="IPR008984">
    <property type="entry name" value="SMAD_FHA_dom_sf"/>
</dbReference>
<keyword evidence="2" id="KW-0479">Metal-binding</keyword>
<evidence type="ECO:0000256" key="3">
    <source>
        <dbReference type="ARBA" id="ARBA00022833"/>
    </source>
</evidence>
<dbReference type="GO" id="GO:0070411">
    <property type="term" value="F:I-SMAD binding"/>
    <property type="evidence" value="ECO:0007669"/>
    <property type="project" value="TreeGrafter"/>
</dbReference>
<reference evidence="12" key="1">
    <citation type="submission" date="2016-11" db="UniProtKB">
        <authorList>
            <consortium name="WormBaseParasite"/>
        </authorList>
    </citation>
    <scope>IDENTIFICATION</scope>
</reference>
<dbReference type="GO" id="GO:0050793">
    <property type="term" value="P:regulation of developmental process"/>
    <property type="evidence" value="ECO:0007669"/>
    <property type="project" value="UniProtKB-ARBA"/>
</dbReference>
<dbReference type="GO" id="GO:0009791">
    <property type="term" value="P:post-embryonic development"/>
    <property type="evidence" value="ECO:0007669"/>
    <property type="project" value="UniProtKB-ARBA"/>
</dbReference>
<name>A0A1I8A9D5_9BILA</name>
<dbReference type="PANTHER" id="PTHR13703">
    <property type="entry name" value="SMAD"/>
    <property type="match status" value="1"/>
</dbReference>
<dbReference type="AlphaFoldDB" id="A0A1I8A9D5"/>
<keyword evidence="3" id="KW-0862">Zinc</keyword>
<dbReference type="WBParaSite" id="L893_g344.t1">
    <property type="protein sequence ID" value="L893_g344.t1"/>
    <property type="gene ID" value="L893_g344"/>
</dbReference>
<keyword evidence="4 7" id="KW-0805">Transcription regulation</keyword>
<dbReference type="GO" id="GO:0046872">
    <property type="term" value="F:metal ion binding"/>
    <property type="evidence" value="ECO:0007669"/>
    <property type="project" value="UniProtKB-KW"/>
</dbReference>
<feature type="compositionally biased region" description="Polar residues" evidence="8">
    <location>
        <begin position="387"/>
        <end position="397"/>
    </location>
</feature>
<keyword evidence="6 7" id="KW-0539">Nucleus</keyword>
<dbReference type="GO" id="GO:0000978">
    <property type="term" value="F:RNA polymerase II cis-regulatory region sequence-specific DNA binding"/>
    <property type="evidence" value="ECO:0007669"/>
    <property type="project" value="TreeGrafter"/>
</dbReference>
<feature type="compositionally biased region" description="Low complexity" evidence="8">
    <location>
        <begin position="357"/>
        <end position="371"/>
    </location>
</feature>
<dbReference type="GO" id="GO:0071144">
    <property type="term" value="C:heteromeric SMAD protein complex"/>
    <property type="evidence" value="ECO:0007669"/>
    <property type="project" value="TreeGrafter"/>
</dbReference>
<dbReference type="SMART" id="SM00523">
    <property type="entry name" value="DWA"/>
    <property type="match status" value="1"/>
</dbReference>
<sequence length="781" mass="86862">MNYVSGGQEQGGYAAMNAVPMTVPTSADPCTTISHFLMKFNMSPEEEFSKKAIDSLIKKLKDKREELDYLIVAVSSRGTSPSKCVNIPRTLDGRLQVAGRKGFPHVVYSRIFRYSDLHKNELKHLPICENAFDLKCESVCINPYHYERVPQGALASSALLNMSNLNMDGSPMMSPGMKDKSDLSLGHGSSMQQAYGYAPPPYGHHNNHHLPPRSSHHEPPHPAHALGNMPPGPSSSQSGMHPRAQSSYHDSIKQLMEAPDDLTPDWRAIQQMDTPVVTPQADLSHGMTSPYGNFFDSGAAPPMPAMNPYYAPHPYQQMPMYDPAMMPHGMPPMLHPHDDPVLFLSPSEMTQLNLIDSSPGGPSSHHASSASTQRVSTSDASLDVLTSEMSSNMSLKNMTPKPKQEPLSPEQMVMTPQASQPVVTQSSQPAQSSVPKSQIISASSSKAESSDKRILKEVKREKSEEDTSQPSPGRALASVSPTNPFALKMKRADSSAQSQFPEIYGSQRRPTNYHHTSITTDEPQPDDDDDDPLLQEIQRQYSIDLGPDEAPLSTLEVPPSWATIRYYEFDQMVGTSYEAKTNEVFVDGGLNPDHKYRFCLGAIPCSNKERVCERVRQKIGKGVRLHLQGEGNVWITNLSKHSVFIHSFHMGKNNHTNSKNQVTKVLPLAYAKIFDLKECYDHIRNQDMLKQIGTAYRKGKLQLDRALELSQVPQVELEQAADINVDDFGNMCVIKVSFVKGWGPDYSRESVKKTPCWIDIHVNRALQLLDEVLRHPRVDFD</sequence>
<dbReference type="SMART" id="SM00524">
    <property type="entry name" value="DWB"/>
    <property type="match status" value="1"/>
</dbReference>
<dbReference type="PANTHER" id="PTHR13703:SF45">
    <property type="entry name" value="MOTHERS AGAINST DECAPENTAPLEGIC HOMOLOG"/>
    <property type="match status" value="1"/>
</dbReference>
<feature type="compositionally biased region" description="Basic and acidic residues" evidence="8">
    <location>
        <begin position="448"/>
        <end position="465"/>
    </location>
</feature>
<dbReference type="SUPFAM" id="SSF56366">
    <property type="entry name" value="SMAD MH1 domain"/>
    <property type="match status" value="1"/>
</dbReference>
<dbReference type="Pfam" id="PF03165">
    <property type="entry name" value="MH1"/>
    <property type="match status" value="1"/>
</dbReference>
<evidence type="ECO:0000256" key="8">
    <source>
        <dbReference type="SAM" id="MobiDB-lite"/>
    </source>
</evidence>
<evidence type="ECO:0000256" key="2">
    <source>
        <dbReference type="ARBA" id="ARBA00022723"/>
    </source>
</evidence>
<evidence type="ECO:0000256" key="5">
    <source>
        <dbReference type="ARBA" id="ARBA00023163"/>
    </source>
</evidence>
<keyword evidence="11" id="KW-1185">Reference proteome</keyword>
<dbReference type="InterPro" id="IPR013790">
    <property type="entry name" value="Dwarfin"/>
</dbReference>
<proteinExistence type="inferred from homology"/>
<feature type="domain" description="MH2" evidence="10">
    <location>
        <begin position="561"/>
        <end position="781"/>
    </location>
</feature>
<evidence type="ECO:0000259" key="9">
    <source>
        <dbReference type="PROSITE" id="PS51075"/>
    </source>
</evidence>
<evidence type="ECO:0000259" key="10">
    <source>
        <dbReference type="PROSITE" id="PS51076"/>
    </source>
</evidence>
<feature type="domain" description="MH1" evidence="9">
    <location>
        <begin position="31"/>
        <end position="155"/>
    </location>
</feature>
<dbReference type="GO" id="GO:0009653">
    <property type="term" value="P:anatomical structure morphogenesis"/>
    <property type="evidence" value="ECO:0007669"/>
    <property type="project" value="TreeGrafter"/>
</dbReference>
<dbReference type="SUPFAM" id="SSF49879">
    <property type="entry name" value="SMAD/FHA domain"/>
    <property type="match status" value="1"/>
</dbReference>
<dbReference type="GO" id="GO:0030509">
    <property type="term" value="P:BMP signaling pathway"/>
    <property type="evidence" value="ECO:0007669"/>
    <property type="project" value="TreeGrafter"/>
</dbReference>
<dbReference type="GO" id="GO:0000981">
    <property type="term" value="F:DNA-binding transcription factor activity, RNA polymerase II-specific"/>
    <property type="evidence" value="ECO:0007669"/>
    <property type="project" value="TreeGrafter"/>
</dbReference>
<keyword evidence="7" id="KW-0963">Cytoplasm</keyword>
<feature type="region of interest" description="Disordered" evidence="8">
    <location>
        <begin position="352"/>
        <end position="532"/>
    </location>
</feature>
<dbReference type="GO" id="GO:0030154">
    <property type="term" value="P:cell differentiation"/>
    <property type="evidence" value="ECO:0007669"/>
    <property type="project" value="TreeGrafter"/>
</dbReference>
<dbReference type="CDD" id="cd10492">
    <property type="entry name" value="MH1_SMAD_4"/>
    <property type="match status" value="1"/>
</dbReference>
<dbReference type="GO" id="GO:0051239">
    <property type="term" value="P:regulation of multicellular organismal process"/>
    <property type="evidence" value="ECO:0007669"/>
    <property type="project" value="UniProtKB-ARBA"/>
</dbReference>
<dbReference type="PROSITE" id="PS51075">
    <property type="entry name" value="MH1"/>
    <property type="match status" value="1"/>
</dbReference>
<feature type="compositionally biased region" description="Low complexity" evidence="8">
    <location>
        <begin position="432"/>
        <end position="447"/>
    </location>
</feature>
<feature type="compositionally biased region" description="Acidic residues" evidence="8">
    <location>
        <begin position="523"/>
        <end position="532"/>
    </location>
</feature>
<dbReference type="Proteomes" id="UP000095287">
    <property type="component" value="Unplaced"/>
</dbReference>
<evidence type="ECO:0000256" key="7">
    <source>
        <dbReference type="RuleBase" id="RU361195"/>
    </source>
</evidence>
<evidence type="ECO:0000256" key="6">
    <source>
        <dbReference type="ARBA" id="ARBA00023242"/>
    </source>
</evidence>
<accession>A0A1I8A9D5</accession>
<dbReference type="GO" id="GO:0005737">
    <property type="term" value="C:cytoplasm"/>
    <property type="evidence" value="ECO:0007669"/>
    <property type="project" value="UniProtKB-SubCell"/>
</dbReference>
<feature type="compositionally biased region" description="Polar residues" evidence="8">
    <location>
        <begin position="508"/>
        <end position="520"/>
    </location>
</feature>
<evidence type="ECO:0000313" key="11">
    <source>
        <dbReference type="Proteomes" id="UP000095287"/>
    </source>
</evidence>
<dbReference type="InterPro" id="IPR001132">
    <property type="entry name" value="SMAD_dom_Dwarfin-type"/>
</dbReference>
<feature type="compositionally biased region" description="Polar residues" evidence="8">
    <location>
        <begin position="414"/>
        <end position="431"/>
    </location>
</feature>
<dbReference type="Gene3D" id="2.60.200.10">
    <property type="match status" value="1"/>
</dbReference>
<evidence type="ECO:0000256" key="4">
    <source>
        <dbReference type="ARBA" id="ARBA00023015"/>
    </source>
</evidence>
<feature type="region of interest" description="Disordered" evidence="8">
    <location>
        <begin position="170"/>
        <end position="248"/>
    </location>
</feature>
<comment type="subcellular location">
    <subcellularLocation>
        <location evidence="7">Cytoplasm</location>
    </subcellularLocation>
    <subcellularLocation>
        <location evidence="7">Nucleus</location>
    </subcellularLocation>
</comment>
<dbReference type="InterPro" id="IPR013019">
    <property type="entry name" value="MAD_homology_MH1"/>
</dbReference>
<dbReference type="Gene3D" id="3.90.520.10">
    <property type="entry name" value="SMAD MH1 domain"/>
    <property type="match status" value="1"/>
</dbReference>